<gene>
    <name evidence="14" type="ORF">BCR43DRAFT_498982</name>
</gene>
<keyword evidence="10 12" id="KW-0456">Lyase</keyword>
<dbReference type="EMBL" id="MCGN01000011">
    <property type="protein sequence ID" value="ORY91371.1"/>
    <property type="molecule type" value="Genomic_DNA"/>
</dbReference>
<dbReference type="GO" id="GO:0046872">
    <property type="term" value="F:metal ion binding"/>
    <property type="evidence" value="ECO:0007669"/>
    <property type="project" value="UniProtKB-KW"/>
</dbReference>
<evidence type="ECO:0000256" key="9">
    <source>
        <dbReference type="ARBA" id="ARBA00023211"/>
    </source>
</evidence>
<keyword evidence="5 12" id="KW-0686">Riboflavin biosynthesis</keyword>
<dbReference type="PANTHER" id="PTHR21327:SF18">
    <property type="entry name" value="3,4-DIHYDROXY-2-BUTANONE 4-PHOSPHATE SYNTHASE"/>
    <property type="match status" value="1"/>
</dbReference>
<keyword evidence="9 12" id="KW-0464">Manganese</keyword>
<evidence type="ECO:0000256" key="13">
    <source>
        <dbReference type="SAM" id="Phobius"/>
    </source>
</evidence>
<dbReference type="GO" id="GO:0009231">
    <property type="term" value="P:riboflavin biosynthetic process"/>
    <property type="evidence" value="ECO:0007669"/>
    <property type="project" value="UniProtKB-UniPathway"/>
</dbReference>
<organism evidence="14 15">
    <name type="scientific">Syncephalastrum racemosum</name>
    <name type="common">Filamentous fungus</name>
    <dbReference type="NCBI Taxonomy" id="13706"/>
    <lineage>
        <taxon>Eukaryota</taxon>
        <taxon>Fungi</taxon>
        <taxon>Fungi incertae sedis</taxon>
        <taxon>Mucoromycota</taxon>
        <taxon>Mucoromycotina</taxon>
        <taxon>Mucoromycetes</taxon>
        <taxon>Mucorales</taxon>
        <taxon>Syncephalastraceae</taxon>
        <taxon>Syncephalastrum</taxon>
    </lineage>
</organism>
<keyword evidence="13" id="KW-0812">Transmembrane</keyword>
<dbReference type="GO" id="GO:0005829">
    <property type="term" value="C:cytosol"/>
    <property type="evidence" value="ECO:0007669"/>
    <property type="project" value="EnsemblFungi"/>
</dbReference>
<feature type="transmembrane region" description="Helical" evidence="13">
    <location>
        <begin position="25"/>
        <end position="44"/>
    </location>
</feature>
<dbReference type="Proteomes" id="UP000242180">
    <property type="component" value="Unassembled WGS sequence"/>
</dbReference>
<comment type="caution">
    <text evidence="14">The sequence shown here is derived from an EMBL/GenBank/DDBJ whole genome shotgun (WGS) entry which is preliminary data.</text>
</comment>
<dbReference type="GO" id="GO:0009060">
    <property type="term" value="P:aerobic respiration"/>
    <property type="evidence" value="ECO:0007669"/>
    <property type="project" value="EnsemblFungi"/>
</dbReference>
<dbReference type="Pfam" id="PF00926">
    <property type="entry name" value="DHBP_synthase"/>
    <property type="match status" value="1"/>
</dbReference>
<keyword evidence="6 12" id="KW-0479">Metal-binding</keyword>
<comment type="similarity">
    <text evidence="11 12">Belongs to the DHBP synthase family.</text>
</comment>
<dbReference type="FunFam" id="3.90.870.10:FF:000002">
    <property type="entry name" value="3,4-dihydroxy-2-butanone 4-phosphate synthase"/>
    <property type="match status" value="1"/>
</dbReference>
<evidence type="ECO:0000256" key="4">
    <source>
        <dbReference type="ARBA" id="ARBA00018836"/>
    </source>
</evidence>
<evidence type="ECO:0000256" key="6">
    <source>
        <dbReference type="ARBA" id="ARBA00022723"/>
    </source>
</evidence>
<evidence type="ECO:0000256" key="12">
    <source>
        <dbReference type="RuleBase" id="RU003843"/>
    </source>
</evidence>
<accession>A0A1X2H2X5</accession>
<evidence type="ECO:0000256" key="3">
    <source>
        <dbReference type="ARBA" id="ARBA00012153"/>
    </source>
</evidence>
<dbReference type="Gene3D" id="3.90.870.10">
    <property type="entry name" value="DHBP synthase"/>
    <property type="match status" value="1"/>
</dbReference>
<dbReference type="InterPro" id="IPR017945">
    <property type="entry name" value="DHBP_synth_RibB-like_a/b_dom"/>
</dbReference>
<dbReference type="GO" id="GO:0008686">
    <property type="term" value="F:3,4-dihydroxy-2-butanone-4-phosphate synthase activity"/>
    <property type="evidence" value="ECO:0007669"/>
    <property type="project" value="UniProtKB-EC"/>
</dbReference>
<evidence type="ECO:0000313" key="15">
    <source>
        <dbReference type="Proteomes" id="UP000242180"/>
    </source>
</evidence>
<name>A0A1X2H2X5_SYNRA</name>
<evidence type="ECO:0000313" key="14">
    <source>
        <dbReference type="EMBL" id="ORY91371.1"/>
    </source>
</evidence>
<evidence type="ECO:0000256" key="8">
    <source>
        <dbReference type="ARBA" id="ARBA00023206"/>
    </source>
</evidence>
<dbReference type="OMA" id="DAGGLIC"/>
<dbReference type="InterPro" id="IPR000422">
    <property type="entry name" value="DHBP_synthase_RibB"/>
</dbReference>
<dbReference type="AlphaFoldDB" id="A0A1X2H2X5"/>
<comment type="pathway">
    <text evidence="1 12">Cofactor biosynthesis; riboflavin biosynthesis; 2-hydroxy-3-oxobutyl phosphate from D-ribulose 5-phosphate: step 1/1.</text>
</comment>
<keyword evidence="13" id="KW-0472">Membrane</keyword>
<keyword evidence="7 12" id="KW-0460">Magnesium</keyword>
<protein>
    <recommendedName>
        <fullName evidence="4 12">3,4-dihydroxy-2-butanone 4-phosphate synthase</fullName>
        <shortName evidence="12">DHBP synthase</shortName>
        <ecNumber evidence="3 12">4.1.99.12</ecNumber>
    </recommendedName>
</protein>
<dbReference type="OrthoDB" id="60371at2759"/>
<evidence type="ECO:0000256" key="10">
    <source>
        <dbReference type="ARBA" id="ARBA00023239"/>
    </source>
</evidence>
<comment type="catalytic activity">
    <reaction evidence="12">
        <text>D-ribulose 5-phosphate = (2S)-2-hydroxy-3-oxobutyl phosphate + formate + H(+)</text>
        <dbReference type="Rhea" id="RHEA:18457"/>
        <dbReference type="ChEBI" id="CHEBI:15378"/>
        <dbReference type="ChEBI" id="CHEBI:15740"/>
        <dbReference type="ChEBI" id="CHEBI:58121"/>
        <dbReference type="ChEBI" id="CHEBI:58830"/>
        <dbReference type="EC" id="4.1.99.12"/>
    </reaction>
</comment>
<dbReference type="GO" id="GO:0005758">
    <property type="term" value="C:mitochondrial intermembrane space"/>
    <property type="evidence" value="ECO:0007669"/>
    <property type="project" value="EnsemblFungi"/>
</dbReference>
<comment type="subunit">
    <text evidence="2 12">Homodimer.</text>
</comment>
<dbReference type="EC" id="4.1.99.12" evidence="3 12"/>
<dbReference type="UniPathway" id="UPA00275">
    <property type="reaction ID" value="UER00399"/>
</dbReference>
<dbReference type="FunCoup" id="A0A1X2H2X5">
    <property type="interactions" value="126"/>
</dbReference>
<dbReference type="SUPFAM" id="SSF55821">
    <property type="entry name" value="YrdC/RibB"/>
    <property type="match status" value="1"/>
</dbReference>
<keyword evidence="13" id="KW-1133">Transmembrane helix</keyword>
<evidence type="ECO:0000256" key="11">
    <source>
        <dbReference type="ARBA" id="ARBA00060730"/>
    </source>
</evidence>
<keyword evidence="8" id="KW-0318">Glutathionylation</keyword>
<reference evidence="14 15" key="1">
    <citation type="submission" date="2016-07" db="EMBL/GenBank/DDBJ databases">
        <title>Pervasive Adenine N6-methylation of Active Genes in Fungi.</title>
        <authorList>
            <consortium name="DOE Joint Genome Institute"/>
            <person name="Mondo S.J."/>
            <person name="Dannebaum R.O."/>
            <person name="Kuo R.C."/>
            <person name="Labutti K."/>
            <person name="Haridas S."/>
            <person name="Kuo A."/>
            <person name="Salamov A."/>
            <person name="Ahrendt S.R."/>
            <person name="Lipzen A."/>
            <person name="Sullivan W."/>
            <person name="Andreopoulos W.B."/>
            <person name="Clum A."/>
            <person name="Lindquist E."/>
            <person name="Daum C."/>
            <person name="Ramamoorthy G.K."/>
            <person name="Gryganskyi A."/>
            <person name="Culley D."/>
            <person name="Magnuson J.K."/>
            <person name="James T.Y."/>
            <person name="O'Malley M.A."/>
            <person name="Stajich J.E."/>
            <person name="Spatafora J.W."/>
            <person name="Visel A."/>
            <person name="Grigoriev I.V."/>
        </authorList>
    </citation>
    <scope>NUCLEOTIDE SEQUENCE [LARGE SCALE GENOMIC DNA]</scope>
    <source>
        <strain evidence="14 15">NRRL 2496</strain>
    </source>
</reference>
<comment type="cofactor">
    <cofactor evidence="12">
        <name>Mg(2+)</name>
        <dbReference type="ChEBI" id="CHEBI:18420"/>
    </cofactor>
    <cofactor evidence="12">
        <name>Mn(2+)</name>
        <dbReference type="ChEBI" id="CHEBI:29035"/>
    </cofactor>
    <text evidence="12">Binds 2 divalent metal cations per subunit. Magnesium or manganese.</text>
</comment>
<keyword evidence="15" id="KW-1185">Reference proteome</keyword>
<evidence type="ECO:0000256" key="1">
    <source>
        <dbReference type="ARBA" id="ARBA00004904"/>
    </source>
</evidence>
<dbReference type="NCBIfam" id="TIGR00506">
    <property type="entry name" value="ribB"/>
    <property type="match status" value="1"/>
</dbReference>
<dbReference type="PANTHER" id="PTHR21327">
    <property type="entry name" value="GTP CYCLOHYDROLASE II-RELATED"/>
    <property type="match status" value="1"/>
</dbReference>
<dbReference type="InParanoid" id="A0A1X2H2X5"/>
<evidence type="ECO:0000256" key="2">
    <source>
        <dbReference type="ARBA" id="ARBA00011738"/>
    </source>
</evidence>
<evidence type="ECO:0000256" key="7">
    <source>
        <dbReference type="ARBA" id="ARBA00022842"/>
    </source>
</evidence>
<proteinExistence type="inferred from homology"/>
<sequence>MDKGSPGFDFPVANICSHLRLPSSLLLSHIFLTLLLFVLSFYHYPTLALALNMVEKLPEVYEFNSVEDAVRDFAENKFVLVMDNEDRENEGDLIVAAQSVTTEQMAFLIKYSSGYVCVPTTPERLDELDLPLMVPRNTELMRTAYAVSVDYIHGTTTGISAHDRALTSRKLADSTSRPEDFSRPGHILPLRAVPNGTLERFGHTEAGVDLCKLAKLPPVACIGELVKEDDPSGSMARRDDCFAFAKKHGIKMITIKDLIAYRQRVGL</sequence>
<dbReference type="STRING" id="13706.A0A1X2H2X5"/>
<comment type="function">
    <text evidence="12">Catalyzes the conversion of D-ribulose 5-phosphate to formate and 3,4-dihydroxy-2-butanone 4-phosphate.</text>
</comment>
<evidence type="ECO:0000256" key="5">
    <source>
        <dbReference type="ARBA" id="ARBA00022619"/>
    </source>
</evidence>